<sequence length="72" mass="8079">MNLTLRLYPSGMLWIAVGDEEIVLKYDGKSWSRISRPEELELFRRQVGLIDARASASGVVFGIDGLKRDDPA</sequence>
<dbReference type="Proteomes" id="UP000809273">
    <property type="component" value="Unassembled WGS sequence"/>
</dbReference>
<name>A0A9D8KIJ3_9DELT</name>
<proteinExistence type="predicted"/>
<comment type="caution">
    <text evidence="1">The sequence shown here is derived from an EMBL/GenBank/DDBJ whole genome shotgun (WGS) entry which is preliminary data.</text>
</comment>
<dbReference type="EMBL" id="JAFGIX010000082">
    <property type="protein sequence ID" value="MBN1574514.1"/>
    <property type="molecule type" value="Genomic_DNA"/>
</dbReference>
<organism evidence="1 2">
    <name type="scientific">Candidatus Zymogenus saltonus</name>
    <dbReference type="NCBI Taxonomy" id="2844893"/>
    <lineage>
        <taxon>Bacteria</taxon>
        <taxon>Deltaproteobacteria</taxon>
        <taxon>Candidatus Zymogenia</taxon>
        <taxon>Candidatus Zymogeniales</taxon>
        <taxon>Candidatus Zymogenaceae</taxon>
        <taxon>Candidatus Zymogenus</taxon>
    </lineage>
</organism>
<accession>A0A9D8KIJ3</accession>
<dbReference type="AlphaFoldDB" id="A0A9D8KIJ3"/>
<evidence type="ECO:0000313" key="1">
    <source>
        <dbReference type="EMBL" id="MBN1574514.1"/>
    </source>
</evidence>
<reference evidence="1" key="2">
    <citation type="submission" date="2021-01" db="EMBL/GenBank/DDBJ databases">
        <authorList>
            <person name="Hahn C.R."/>
            <person name="Youssef N.H."/>
            <person name="Elshahed M."/>
        </authorList>
    </citation>
    <scope>NUCLEOTIDE SEQUENCE</scope>
    <source>
        <strain evidence="1">Zod_Metabat.24</strain>
    </source>
</reference>
<protein>
    <submittedName>
        <fullName evidence="1">Uncharacterized protein</fullName>
    </submittedName>
</protein>
<reference evidence="1" key="1">
    <citation type="journal article" date="2021" name="Environ. Microbiol.">
        <title>Genomic characterization of three novel Desulfobacterota classes expand the metabolic and phylogenetic diversity of the phylum.</title>
        <authorList>
            <person name="Murphy C.L."/>
            <person name="Biggerstaff J."/>
            <person name="Eichhorn A."/>
            <person name="Ewing E."/>
            <person name="Shahan R."/>
            <person name="Soriano D."/>
            <person name="Stewart S."/>
            <person name="VanMol K."/>
            <person name="Walker R."/>
            <person name="Walters P."/>
            <person name="Elshahed M.S."/>
            <person name="Youssef N.H."/>
        </authorList>
    </citation>
    <scope>NUCLEOTIDE SEQUENCE</scope>
    <source>
        <strain evidence="1">Zod_Metabat.24</strain>
    </source>
</reference>
<evidence type="ECO:0000313" key="2">
    <source>
        <dbReference type="Proteomes" id="UP000809273"/>
    </source>
</evidence>
<gene>
    <name evidence="1" type="ORF">JW984_15060</name>
</gene>